<evidence type="ECO:0000313" key="2">
    <source>
        <dbReference type="Proteomes" id="UP000095787"/>
    </source>
</evidence>
<protein>
    <submittedName>
        <fullName evidence="1">Uncharacterized protein</fullName>
    </submittedName>
</protein>
<reference evidence="1 2" key="1">
    <citation type="submission" date="2015-09" db="EMBL/GenBank/DDBJ databases">
        <authorList>
            <consortium name="Pathogen Informatics"/>
        </authorList>
    </citation>
    <scope>NUCLEOTIDE SEQUENCE [LARGE SCALE GENOMIC DNA]</scope>
    <source>
        <strain evidence="1 2">2789STDY5834841</strain>
    </source>
</reference>
<gene>
    <name evidence="1" type="ORF">ERS852456_01591</name>
</gene>
<name>A0A174CB84_9FIRM</name>
<dbReference type="AlphaFoldDB" id="A0A174CB84"/>
<proteinExistence type="predicted"/>
<dbReference type="EMBL" id="CYZO01000018">
    <property type="protein sequence ID" value="CUO09115.1"/>
    <property type="molecule type" value="Genomic_DNA"/>
</dbReference>
<evidence type="ECO:0000313" key="1">
    <source>
        <dbReference type="EMBL" id="CUO09115.1"/>
    </source>
</evidence>
<dbReference type="Proteomes" id="UP000095787">
    <property type="component" value="Unassembled WGS sequence"/>
</dbReference>
<accession>A0A174CB84</accession>
<dbReference type="RefSeq" id="WP_009242800.1">
    <property type="nucleotide sequence ID" value="NZ_CATVPX010000081.1"/>
</dbReference>
<sequence length="81" mass="9271">MIKCSKGNVEIKGNLILLEAETVMILRGIRNILEEEYGKKHAEKSMQKIVKTSTMTQEEIEEEIKKSAQEIAREAAKHLMK</sequence>
<organism evidence="1 2">
    <name type="scientific">[Ruminococcus] torques</name>
    <dbReference type="NCBI Taxonomy" id="33039"/>
    <lineage>
        <taxon>Bacteria</taxon>
        <taxon>Bacillati</taxon>
        <taxon>Bacillota</taxon>
        <taxon>Clostridia</taxon>
        <taxon>Lachnospirales</taxon>
        <taxon>Lachnospiraceae</taxon>
        <taxon>Mediterraneibacter</taxon>
    </lineage>
</organism>